<organism evidence="1 2">
    <name type="scientific">Lentisphaera profundi</name>
    <dbReference type="NCBI Taxonomy" id="1658616"/>
    <lineage>
        <taxon>Bacteria</taxon>
        <taxon>Pseudomonadati</taxon>
        <taxon>Lentisphaerota</taxon>
        <taxon>Lentisphaeria</taxon>
        <taxon>Lentisphaerales</taxon>
        <taxon>Lentisphaeraceae</taxon>
        <taxon>Lentisphaera</taxon>
    </lineage>
</organism>
<dbReference type="RefSeq" id="WP_274150320.1">
    <property type="nucleotide sequence ID" value="NZ_CP117811.1"/>
</dbReference>
<sequence length="76" mass="8627">MPVCSYLAYPIEGKEQALMSKLSSMPECDVTLSDDKKLIILLTETKDKDHEKLLQEKIKQVKDINCLVLSFGQVQN</sequence>
<keyword evidence="2" id="KW-1185">Reference proteome</keyword>
<proteinExistence type="predicted"/>
<dbReference type="EMBL" id="CP117811">
    <property type="protein sequence ID" value="WDE96244.1"/>
    <property type="molecule type" value="Genomic_DNA"/>
</dbReference>
<evidence type="ECO:0000313" key="1">
    <source>
        <dbReference type="EMBL" id="WDE96244.1"/>
    </source>
</evidence>
<dbReference type="Proteomes" id="UP001214250">
    <property type="component" value="Chromosome 1"/>
</dbReference>
<gene>
    <name evidence="1" type="ORF">PQO03_11050</name>
</gene>
<name>A0ABY7VRA2_9BACT</name>
<protein>
    <submittedName>
        <fullName evidence="1">Uncharacterized protein</fullName>
    </submittedName>
</protein>
<reference evidence="1 2" key="1">
    <citation type="submission" date="2023-02" db="EMBL/GenBank/DDBJ databases">
        <title>Genome sequence of Lentisphaera profundi SAORIC-696.</title>
        <authorList>
            <person name="Kim e."/>
            <person name="Cho J.-C."/>
            <person name="Choi A."/>
            <person name="Kang I."/>
        </authorList>
    </citation>
    <scope>NUCLEOTIDE SEQUENCE [LARGE SCALE GENOMIC DNA]</scope>
    <source>
        <strain evidence="1 2">SAORIC-696</strain>
    </source>
</reference>
<accession>A0ABY7VRA2</accession>
<evidence type="ECO:0000313" key="2">
    <source>
        <dbReference type="Proteomes" id="UP001214250"/>
    </source>
</evidence>
<dbReference type="Gene3D" id="3.30.70.920">
    <property type="match status" value="1"/>
</dbReference>